<accession>A0A386KAX7</accession>
<keyword evidence="3" id="KW-1185">Reference proteome</keyword>
<dbReference type="SUPFAM" id="SSF52949">
    <property type="entry name" value="Macro domain-like"/>
    <property type="match status" value="1"/>
</dbReference>
<dbReference type="EMBL" id="MH746814">
    <property type="protein sequence ID" value="AYD82375.1"/>
    <property type="molecule type" value="Genomic_DNA"/>
</dbReference>
<evidence type="ECO:0000259" key="1">
    <source>
        <dbReference type="PROSITE" id="PS51154"/>
    </source>
</evidence>
<dbReference type="Proteomes" id="UP000269940">
    <property type="component" value="Segment"/>
</dbReference>
<protein>
    <recommendedName>
        <fullName evidence="1">Macro domain-containing protein</fullName>
    </recommendedName>
</protein>
<organism evidence="2 3">
    <name type="scientific">Acinetobacter phage vB_AbaM_B09_Aci05</name>
    <dbReference type="NCBI Taxonomy" id="2315458"/>
    <lineage>
        <taxon>Viruses</taxon>
        <taxon>Duplodnaviria</taxon>
        <taxon>Heunggongvirae</taxon>
        <taxon>Uroviricota</taxon>
        <taxon>Caudoviricetes</taxon>
        <taxon>Saclayvirus</taxon>
        <taxon>Saclayvirus Aci05</taxon>
    </lineage>
</organism>
<dbReference type="InterPro" id="IPR002589">
    <property type="entry name" value="Macro_dom"/>
</dbReference>
<feature type="domain" description="Macro" evidence="1">
    <location>
        <begin position="1"/>
        <end position="157"/>
    </location>
</feature>
<evidence type="ECO:0000313" key="2">
    <source>
        <dbReference type="EMBL" id="AYD82375.1"/>
    </source>
</evidence>
<dbReference type="PANTHER" id="PTHR12521:SF0">
    <property type="entry name" value="ADP-RIBOSE GLYCOHYDROLASE OARD1"/>
    <property type="match status" value="1"/>
</dbReference>
<gene>
    <name evidence="2" type="ORF">Aci05_126</name>
</gene>
<dbReference type="PANTHER" id="PTHR12521">
    <property type="entry name" value="PROTEIN C6ORF130"/>
    <property type="match status" value="1"/>
</dbReference>
<evidence type="ECO:0000313" key="3">
    <source>
        <dbReference type="Proteomes" id="UP000269940"/>
    </source>
</evidence>
<dbReference type="PROSITE" id="PS51154">
    <property type="entry name" value="MACRO"/>
    <property type="match status" value="1"/>
</dbReference>
<dbReference type="GO" id="GO:0140291">
    <property type="term" value="P:peptidyl-glutamate ADP-deribosylation"/>
    <property type="evidence" value="ECO:0007669"/>
    <property type="project" value="TreeGrafter"/>
</dbReference>
<proteinExistence type="predicted"/>
<name>A0A386KAX7_9CAUD</name>
<sequence>MIEERIKGDVFPYLMKKDNNFDAFVHGCNCFCTMGKGIAPLVKKHFYAAYEADLLTEKGDRSKLGDYTWAWFNEYKLEIINAYTQYDYRKAYGDTDINVSYHAIREVFRKLNKDYRGCRFAIPKIGAGLAGGDWELIEKIINEETPHLHITLFYLED</sequence>
<reference evidence="2 3" key="1">
    <citation type="submission" date="2018-08" db="EMBL/GenBank/DDBJ databases">
        <title>Complete genome sequence of five Acinetobacter baumannii phages from Abidjan, Cote d'Ivoire.</title>
        <authorList>
            <person name="Essoh C."/>
            <person name="Vernadet J.-P."/>
            <person name="Vergnaud G."/>
            <person name="Resch G."/>
            <person name="Pourcel C."/>
        </authorList>
    </citation>
    <scope>NUCLEOTIDE SEQUENCE [LARGE SCALE GENOMIC DNA]</scope>
</reference>
<dbReference type="InterPro" id="IPR043472">
    <property type="entry name" value="Macro_dom-like"/>
</dbReference>
<dbReference type="Gene3D" id="3.40.220.10">
    <property type="entry name" value="Leucine Aminopeptidase, subunit E, domain 1"/>
    <property type="match status" value="1"/>
</dbReference>
<dbReference type="InterPro" id="IPR050892">
    <property type="entry name" value="ADP-ribose_metab_enzymes"/>
</dbReference>